<evidence type="ECO:0000256" key="1">
    <source>
        <dbReference type="ARBA" id="ARBA00022723"/>
    </source>
</evidence>
<gene>
    <name evidence="4" type="ORF">SDC9_69697</name>
</gene>
<organism evidence="4">
    <name type="scientific">bioreactor metagenome</name>
    <dbReference type="NCBI Taxonomy" id="1076179"/>
    <lineage>
        <taxon>unclassified sequences</taxon>
        <taxon>metagenomes</taxon>
        <taxon>ecological metagenomes</taxon>
    </lineage>
</organism>
<dbReference type="Pfam" id="PF20511">
    <property type="entry name" value="PMI_typeI_cat"/>
    <property type="match status" value="1"/>
</dbReference>
<dbReference type="SUPFAM" id="SSF51182">
    <property type="entry name" value="RmlC-like cupins"/>
    <property type="match status" value="1"/>
</dbReference>
<feature type="domain" description="Phosphomannose isomerase type I catalytic" evidence="3">
    <location>
        <begin position="29"/>
        <end position="133"/>
    </location>
</feature>
<dbReference type="PANTHER" id="PTHR42742:SF3">
    <property type="entry name" value="FRUCTOKINASE"/>
    <property type="match status" value="1"/>
</dbReference>
<dbReference type="InterPro" id="IPR046457">
    <property type="entry name" value="PMI_typeI_cat"/>
</dbReference>
<protein>
    <recommendedName>
        <fullName evidence="3">Phosphomannose isomerase type I catalytic domain-containing protein</fullName>
    </recommendedName>
</protein>
<proteinExistence type="predicted"/>
<dbReference type="InterPro" id="IPR014628">
    <property type="entry name" value="Man6P_isomerase_Firm_short"/>
</dbReference>
<dbReference type="InterPro" id="IPR014710">
    <property type="entry name" value="RmlC-like_jellyroll"/>
</dbReference>
<dbReference type="InterPro" id="IPR051804">
    <property type="entry name" value="Carb_Metab_Reg_Kinase/Isom"/>
</dbReference>
<comment type="caution">
    <text evidence="4">The sequence shown here is derived from an EMBL/GenBank/DDBJ whole genome shotgun (WGS) entry which is preliminary data.</text>
</comment>
<keyword evidence="1" id="KW-0479">Metal-binding</keyword>
<dbReference type="GO" id="GO:0008270">
    <property type="term" value="F:zinc ion binding"/>
    <property type="evidence" value="ECO:0007669"/>
    <property type="project" value="InterPro"/>
</dbReference>
<sequence length="344" mass="38643">MNTYANKQHAAQSSEGDSGVALYPLKFEPILRPMIWGGSDICKFKNITPAEDGIGESWEISGVEGKISIVGNGELAGKPIDEVLRTSKARLVGKKVYEKFGNTFPLLIKFIDARDDLSIQVHPDDKLAKERHNSFGKTEMWYVIKASSDAFLYSGFSTQITSDEYIKTIENNSFTDKLQKYDVKTGDVFFLPAGRVHAIGAGCFIAEIQQTSDLTYRIYDYNRKDAQGNLRELHTELAKDAIDYNVYGNYQTEYTNRLNQPVELVTCEYFSTNLLEMDIPLARHYNALDSFVIYICMQGHCTLKDNNGNSVFIGQGETVLVPAETESVLIIPSETTKILETFIK</sequence>
<dbReference type="GO" id="GO:0005975">
    <property type="term" value="P:carbohydrate metabolic process"/>
    <property type="evidence" value="ECO:0007669"/>
    <property type="project" value="InterPro"/>
</dbReference>
<dbReference type="PANTHER" id="PTHR42742">
    <property type="entry name" value="TRANSCRIPTIONAL REPRESSOR MPRA"/>
    <property type="match status" value="1"/>
</dbReference>
<evidence type="ECO:0000313" key="4">
    <source>
        <dbReference type="EMBL" id="MPM23232.1"/>
    </source>
</evidence>
<reference evidence="4" key="1">
    <citation type="submission" date="2019-08" db="EMBL/GenBank/DDBJ databases">
        <authorList>
            <person name="Kucharzyk K."/>
            <person name="Murdoch R.W."/>
            <person name="Higgins S."/>
            <person name="Loffler F."/>
        </authorList>
    </citation>
    <scope>NUCLEOTIDE SEQUENCE</scope>
</reference>
<dbReference type="EMBL" id="VSSQ01003983">
    <property type="protein sequence ID" value="MPM23232.1"/>
    <property type="molecule type" value="Genomic_DNA"/>
</dbReference>
<dbReference type="InterPro" id="IPR011051">
    <property type="entry name" value="RmlC_Cupin_sf"/>
</dbReference>
<accession>A0A644Y3T4</accession>
<name>A0A644Y3T4_9ZZZZ</name>
<dbReference type="AlphaFoldDB" id="A0A644Y3T4"/>
<evidence type="ECO:0000256" key="2">
    <source>
        <dbReference type="ARBA" id="ARBA00022833"/>
    </source>
</evidence>
<dbReference type="GO" id="GO:0004476">
    <property type="term" value="F:mannose-6-phosphate isomerase activity"/>
    <property type="evidence" value="ECO:0007669"/>
    <property type="project" value="InterPro"/>
</dbReference>
<keyword evidence="2" id="KW-0862">Zinc</keyword>
<dbReference type="Gene3D" id="2.60.120.10">
    <property type="entry name" value="Jelly Rolls"/>
    <property type="match status" value="2"/>
</dbReference>
<dbReference type="CDD" id="cd07010">
    <property type="entry name" value="cupin_PMI_type_I_N_bac"/>
    <property type="match status" value="1"/>
</dbReference>
<dbReference type="PIRSF" id="PIRSF036894">
    <property type="entry name" value="PMI_Firm_short"/>
    <property type="match status" value="1"/>
</dbReference>
<evidence type="ECO:0000259" key="3">
    <source>
        <dbReference type="Pfam" id="PF20511"/>
    </source>
</evidence>